<reference evidence="3 4" key="2">
    <citation type="submission" date="2018-06" db="EMBL/GenBank/DDBJ databases">
        <title>Marinobactersediminissp. nov, a moderately halophilic bacterium isolated from marine solar saltern.</title>
        <authorList>
            <person name="Zhang Y."/>
        </authorList>
    </citation>
    <scope>NUCLEOTIDE SEQUENCE [LARGE SCALE GENOMIC DNA]</scope>
    <source>
        <strain evidence="3 4">F01</strain>
    </source>
</reference>
<keyword evidence="2" id="KW-1133">Transmembrane helix</keyword>
<evidence type="ECO:0000313" key="3">
    <source>
        <dbReference type="EMBL" id="PXX91778.1"/>
    </source>
</evidence>
<comment type="caution">
    <text evidence="3">The sequence shown here is derived from an EMBL/GenBank/DDBJ whole genome shotgun (WGS) entry which is preliminary data.</text>
</comment>
<feature type="region of interest" description="Disordered" evidence="1">
    <location>
        <begin position="169"/>
        <end position="196"/>
    </location>
</feature>
<feature type="compositionally biased region" description="Basic and acidic residues" evidence="1">
    <location>
        <begin position="169"/>
        <end position="185"/>
    </location>
</feature>
<evidence type="ECO:0000313" key="4">
    <source>
        <dbReference type="Proteomes" id="UP000253987"/>
    </source>
</evidence>
<feature type="transmembrane region" description="Helical" evidence="2">
    <location>
        <begin position="200"/>
        <end position="220"/>
    </location>
</feature>
<dbReference type="EMBL" id="QFWX01000003">
    <property type="protein sequence ID" value="PXX91778.1"/>
    <property type="molecule type" value="Genomic_DNA"/>
</dbReference>
<keyword evidence="2" id="KW-0472">Membrane</keyword>
<dbReference type="AlphaFoldDB" id="A0A2V3ZLJ6"/>
<sequence>MNCWEILGIEPTRDRALIDAAYERQEKFASDEELERLRQAYREATGSETPGSRAEPEIAGELTPAPSEKTVPVPVEQTEAAGLDASEQQVVREVVIQIRALLNDSRRSSDPKIWKAILGESPADQPRLRREIARALEPQVRPMAENGTFPAPVVQFLAGWFDWHSLQDAPERQQEDETFSERSDTSQEPEEEKPPQMVNFWPAVIGWIVGLAILATLFGGMGGGG</sequence>
<accession>A0A2V3ZLJ6</accession>
<feature type="region of interest" description="Disordered" evidence="1">
    <location>
        <begin position="42"/>
        <end position="70"/>
    </location>
</feature>
<protein>
    <submittedName>
        <fullName evidence="3">Molecular chaperone DnaJ</fullName>
    </submittedName>
</protein>
<proteinExistence type="predicted"/>
<dbReference type="Proteomes" id="UP000253987">
    <property type="component" value="Unassembled WGS sequence"/>
</dbReference>
<keyword evidence="2" id="KW-0812">Transmembrane</keyword>
<dbReference type="OrthoDB" id="5524449at2"/>
<evidence type="ECO:0000256" key="1">
    <source>
        <dbReference type="SAM" id="MobiDB-lite"/>
    </source>
</evidence>
<name>A0A2V3ZLJ6_9GAMM</name>
<reference evidence="4" key="1">
    <citation type="submission" date="2018-05" db="EMBL/GenBank/DDBJ databases">
        <authorList>
            <person name="Lu D."/>
        </authorList>
    </citation>
    <scope>NUCLEOTIDE SEQUENCE [LARGE SCALE GENOMIC DNA]</scope>
    <source>
        <strain evidence="4">F01</strain>
    </source>
</reference>
<keyword evidence="4" id="KW-1185">Reference proteome</keyword>
<organism evidence="3 4">
    <name type="scientific">Marinobacter vulgaris</name>
    <dbReference type="NCBI Taxonomy" id="1928331"/>
    <lineage>
        <taxon>Bacteria</taxon>
        <taxon>Pseudomonadati</taxon>
        <taxon>Pseudomonadota</taxon>
        <taxon>Gammaproteobacteria</taxon>
        <taxon>Pseudomonadales</taxon>
        <taxon>Marinobacteraceae</taxon>
        <taxon>Marinobacter</taxon>
    </lineage>
</organism>
<evidence type="ECO:0000256" key="2">
    <source>
        <dbReference type="SAM" id="Phobius"/>
    </source>
</evidence>
<gene>
    <name evidence="3" type="ORF">DIT71_07920</name>
</gene>
<dbReference type="RefSeq" id="WP_114612659.1">
    <property type="nucleotide sequence ID" value="NZ_QFWX01000003.1"/>
</dbReference>